<evidence type="ECO:0000256" key="1">
    <source>
        <dbReference type="SAM" id="MobiDB-lite"/>
    </source>
</evidence>
<dbReference type="Proteomes" id="UP000297245">
    <property type="component" value="Unassembled WGS sequence"/>
</dbReference>
<organism evidence="2 3">
    <name type="scientific">Dendrothele bispora (strain CBS 962.96)</name>
    <dbReference type="NCBI Taxonomy" id="1314807"/>
    <lineage>
        <taxon>Eukaryota</taxon>
        <taxon>Fungi</taxon>
        <taxon>Dikarya</taxon>
        <taxon>Basidiomycota</taxon>
        <taxon>Agaricomycotina</taxon>
        <taxon>Agaricomycetes</taxon>
        <taxon>Agaricomycetidae</taxon>
        <taxon>Agaricales</taxon>
        <taxon>Agaricales incertae sedis</taxon>
        <taxon>Dendrothele</taxon>
    </lineage>
</organism>
<feature type="compositionally biased region" description="Pro residues" evidence="1">
    <location>
        <begin position="63"/>
        <end position="76"/>
    </location>
</feature>
<sequence length="269" mass="30440">MAKKHKISNLDCYRQDVDHPNAGKRKVGTGVGRGRPGKKSRVEKENNQPKELKEPKILERIPTPEPPVPQCSLTPPPMITTFDPPDIQNFPDQCSLEIYSNFKKQLLETSFVPSLESLPQFTPIPYTPYTSISSISAFPLAPSSLSPAPNPRPPPRNATFKAPPPPPEEKSLENPNVWKFGQLDFNTDTSRFLISEDGSHFPIAIYPVPTLPKKRTVMIEDVDEDSDSEWTDEDCLNVRTSNRVTRRYARNEIRLFLDTLHIVSVYSFL</sequence>
<feature type="region of interest" description="Disordered" evidence="1">
    <location>
        <begin position="144"/>
        <end position="173"/>
    </location>
</feature>
<feature type="compositionally biased region" description="Pro residues" evidence="1">
    <location>
        <begin position="148"/>
        <end position="166"/>
    </location>
</feature>
<dbReference type="EMBL" id="ML180789">
    <property type="protein sequence ID" value="THU76638.1"/>
    <property type="molecule type" value="Genomic_DNA"/>
</dbReference>
<gene>
    <name evidence="2" type="ORF">K435DRAFT_878928</name>
</gene>
<feature type="region of interest" description="Disordered" evidence="1">
    <location>
        <begin position="1"/>
        <end position="76"/>
    </location>
</feature>
<evidence type="ECO:0000313" key="2">
    <source>
        <dbReference type="EMBL" id="THU76638.1"/>
    </source>
</evidence>
<evidence type="ECO:0000313" key="3">
    <source>
        <dbReference type="Proteomes" id="UP000297245"/>
    </source>
</evidence>
<dbReference type="AlphaFoldDB" id="A0A4S8KN28"/>
<feature type="compositionally biased region" description="Basic and acidic residues" evidence="1">
    <location>
        <begin position="40"/>
        <end position="59"/>
    </location>
</feature>
<reference evidence="2 3" key="1">
    <citation type="journal article" date="2019" name="Nat. Ecol. Evol.">
        <title>Megaphylogeny resolves global patterns of mushroom evolution.</title>
        <authorList>
            <person name="Varga T."/>
            <person name="Krizsan K."/>
            <person name="Foldi C."/>
            <person name="Dima B."/>
            <person name="Sanchez-Garcia M."/>
            <person name="Sanchez-Ramirez S."/>
            <person name="Szollosi G.J."/>
            <person name="Szarkandi J.G."/>
            <person name="Papp V."/>
            <person name="Albert L."/>
            <person name="Andreopoulos W."/>
            <person name="Angelini C."/>
            <person name="Antonin V."/>
            <person name="Barry K.W."/>
            <person name="Bougher N.L."/>
            <person name="Buchanan P."/>
            <person name="Buyck B."/>
            <person name="Bense V."/>
            <person name="Catcheside P."/>
            <person name="Chovatia M."/>
            <person name="Cooper J."/>
            <person name="Damon W."/>
            <person name="Desjardin D."/>
            <person name="Finy P."/>
            <person name="Geml J."/>
            <person name="Haridas S."/>
            <person name="Hughes K."/>
            <person name="Justo A."/>
            <person name="Karasinski D."/>
            <person name="Kautmanova I."/>
            <person name="Kiss B."/>
            <person name="Kocsube S."/>
            <person name="Kotiranta H."/>
            <person name="LaButti K.M."/>
            <person name="Lechner B.E."/>
            <person name="Liimatainen K."/>
            <person name="Lipzen A."/>
            <person name="Lukacs Z."/>
            <person name="Mihaltcheva S."/>
            <person name="Morgado L.N."/>
            <person name="Niskanen T."/>
            <person name="Noordeloos M.E."/>
            <person name="Ohm R.A."/>
            <person name="Ortiz-Santana B."/>
            <person name="Ovrebo C."/>
            <person name="Racz N."/>
            <person name="Riley R."/>
            <person name="Savchenko A."/>
            <person name="Shiryaev A."/>
            <person name="Soop K."/>
            <person name="Spirin V."/>
            <person name="Szebenyi C."/>
            <person name="Tomsovsky M."/>
            <person name="Tulloss R.E."/>
            <person name="Uehling J."/>
            <person name="Grigoriev I.V."/>
            <person name="Vagvolgyi C."/>
            <person name="Papp T."/>
            <person name="Martin F.M."/>
            <person name="Miettinen O."/>
            <person name="Hibbett D.S."/>
            <person name="Nagy L.G."/>
        </authorList>
    </citation>
    <scope>NUCLEOTIDE SEQUENCE [LARGE SCALE GENOMIC DNA]</scope>
    <source>
        <strain evidence="2 3">CBS 962.96</strain>
    </source>
</reference>
<proteinExistence type="predicted"/>
<name>A0A4S8KN28_DENBC</name>
<protein>
    <submittedName>
        <fullName evidence="2">Uncharacterized protein</fullName>
    </submittedName>
</protein>
<accession>A0A4S8KN28</accession>
<keyword evidence="3" id="KW-1185">Reference proteome</keyword>